<name>A0ABY3YFB2_9NEIS</name>
<protein>
    <submittedName>
        <fullName evidence="2">Uncharacterized protein</fullName>
    </submittedName>
</protein>
<keyword evidence="1" id="KW-0175">Coiled coil</keyword>
<proteinExistence type="predicted"/>
<accession>A0ABY3YFB2</accession>
<evidence type="ECO:0000256" key="1">
    <source>
        <dbReference type="SAM" id="Coils"/>
    </source>
</evidence>
<gene>
    <name evidence="2" type="ORF">MON37_03460</name>
</gene>
<dbReference type="EMBL" id="CP094242">
    <property type="protein sequence ID" value="UNV88004.1"/>
    <property type="molecule type" value="Genomic_DNA"/>
</dbReference>
<evidence type="ECO:0000313" key="3">
    <source>
        <dbReference type="Proteomes" id="UP000829504"/>
    </source>
</evidence>
<reference evidence="2 3" key="1">
    <citation type="submission" date="2022-03" db="EMBL/GenBank/DDBJ databases">
        <title>Genome sequencing of Morococcus cerebrosus.</title>
        <authorList>
            <person name="Baek M.-G."/>
            <person name="Yi H."/>
        </authorList>
    </citation>
    <scope>NUCLEOTIDE SEQUENCE [LARGE SCALE GENOMIC DNA]</scope>
    <source>
        <strain evidence="2 3">CIP 81.93</strain>
    </source>
</reference>
<dbReference type="RefSeq" id="WP_242883764.1">
    <property type="nucleotide sequence ID" value="NZ_CP094242.1"/>
</dbReference>
<keyword evidence="3" id="KW-1185">Reference proteome</keyword>
<sequence length="301" mass="34495">MLPLTMLNKKMNMVNEKIEVGYRHIGTFAGVEYHHKFLLYTDKRGQQYSISGWAGQETSPQLPLGKIHIETGLPNHIGLPYNTHNPDNINNKDTAWYYKNGSPISPQKQYRELIAEAPDLSTKWQEMVRNAQSKDNIYPYDFLRQNSNTLADTLLREAGFPEPEKDGIFRHLAPGSGNKLDRNLVPQHPDDAGISDLKDLSYLEEEEFKENPQYAMQTQSEPVENPKPQSKYEETMAMLQGLLNDTDGSYAKKLLADNPDKVASFNERVQQALEEERQQQLVAQENQNIQQEQQRGFSRSV</sequence>
<dbReference type="Proteomes" id="UP000829504">
    <property type="component" value="Chromosome"/>
</dbReference>
<organism evidence="2 3">
    <name type="scientific">Morococcus cerebrosus</name>
    <dbReference type="NCBI Taxonomy" id="1056807"/>
    <lineage>
        <taxon>Bacteria</taxon>
        <taxon>Pseudomonadati</taxon>
        <taxon>Pseudomonadota</taxon>
        <taxon>Betaproteobacteria</taxon>
        <taxon>Neisseriales</taxon>
        <taxon>Neisseriaceae</taxon>
        <taxon>Morococcus</taxon>
    </lineage>
</organism>
<feature type="coiled-coil region" evidence="1">
    <location>
        <begin position="266"/>
        <end position="295"/>
    </location>
</feature>
<evidence type="ECO:0000313" key="2">
    <source>
        <dbReference type="EMBL" id="UNV88004.1"/>
    </source>
</evidence>